<dbReference type="InterPro" id="IPR000477">
    <property type="entry name" value="RT_dom"/>
</dbReference>
<evidence type="ECO:0000313" key="3">
    <source>
        <dbReference type="Proteomes" id="UP000448867"/>
    </source>
</evidence>
<dbReference type="CDD" id="cd01651">
    <property type="entry name" value="RT_G2_intron"/>
    <property type="match status" value="1"/>
</dbReference>
<evidence type="ECO:0000313" key="2">
    <source>
        <dbReference type="EMBL" id="MRX73526.1"/>
    </source>
</evidence>
<dbReference type="Proteomes" id="UP000448867">
    <property type="component" value="Unassembled WGS sequence"/>
</dbReference>
<gene>
    <name evidence="2" type="ORF">GJU40_15385</name>
</gene>
<dbReference type="EMBL" id="WKKI01000037">
    <property type="protein sequence ID" value="MRX73526.1"/>
    <property type="molecule type" value="Genomic_DNA"/>
</dbReference>
<dbReference type="GO" id="GO:0006397">
    <property type="term" value="P:mRNA processing"/>
    <property type="evidence" value="ECO:0007669"/>
    <property type="project" value="InterPro"/>
</dbReference>
<dbReference type="SUPFAM" id="SSF56672">
    <property type="entry name" value="DNA/RNA polymerases"/>
    <property type="match status" value="1"/>
</dbReference>
<protein>
    <submittedName>
        <fullName evidence="2">Group II intron reverse transcriptase/maturase</fullName>
    </submittedName>
</protein>
<keyword evidence="2" id="KW-0548">Nucleotidyltransferase</keyword>
<organism evidence="2 3">
    <name type="scientific">Metabacillus lacus</name>
    <dbReference type="NCBI Taxonomy" id="1983721"/>
    <lineage>
        <taxon>Bacteria</taxon>
        <taxon>Bacillati</taxon>
        <taxon>Bacillota</taxon>
        <taxon>Bacilli</taxon>
        <taxon>Bacillales</taxon>
        <taxon>Bacillaceae</taxon>
        <taxon>Metabacillus</taxon>
    </lineage>
</organism>
<dbReference type="Pfam" id="PF00078">
    <property type="entry name" value="RVT_1"/>
    <property type="match status" value="1"/>
</dbReference>
<comment type="caution">
    <text evidence="2">The sequence shown here is derived from an EMBL/GenBank/DDBJ whole genome shotgun (WGS) entry which is preliminary data.</text>
</comment>
<dbReference type="Pfam" id="PF01348">
    <property type="entry name" value="Intron_maturas2"/>
    <property type="match status" value="1"/>
</dbReference>
<dbReference type="AlphaFoldDB" id="A0A7X2J1C6"/>
<keyword evidence="2" id="KW-0808">Transferase</keyword>
<proteinExistence type="predicted"/>
<dbReference type="GO" id="GO:0003964">
    <property type="term" value="F:RNA-directed DNA polymerase activity"/>
    <property type="evidence" value="ECO:0007669"/>
    <property type="project" value="UniProtKB-KW"/>
</dbReference>
<accession>A0A7X2J1C6</accession>
<keyword evidence="2" id="KW-0695">RNA-directed DNA polymerase</keyword>
<dbReference type="PANTHER" id="PTHR33642:SF4">
    <property type="entry name" value="COX1_OXI3 INTRON 1 PROTEIN-RELATED"/>
    <property type="match status" value="1"/>
</dbReference>
<reference evidence="2 3" key="1">
    <citation type="submission" date="2019-11" db="EMBL/GenBank/DDBJ databases">
        <title>Bacillus lacus genome.</title>
        <authorList>
            <person name="Allen C.J."/>
            <person name="Newman J.D."/>
        </authorList>
    </citation>
    <scope>NUCLEOTIDE SEQUENCE [LARGE SCALE GENOMIC DNA]</scope>
    <source>
        <strain evidence="2 3">KCTC 33946</strain>
    </source>
</reference>
<dbReference type="PROSITE" id="PS50878">
    <property type="entry name" value="RT_POL"/>
    <property type="match status" value="1"/>
</dbReference>
<dbReference type="OrthoDB" id="9793236at2"/>
<feature type="domain" description="Reverse transcriptase" evidence="1">
    <location>
        <begin position="76"/>
        <end position="345"/>
    </location>
</feature>
<dbReference type="InterPro" id="IPR024937">
    <property type="entry name" value="Domain_X"/>
</dbReference>
<name>A0A7X2J1C6_9BACI</name>
<keyword evidence="3" id="KW-1185">Reference proteome</keyword>
<dbReference type="InterPro" id="IPR043502">
    <property type="entry name" value="DNA/RNA_pol_sf"/>
</dbReference>
<dbReference type="PANTHER" id="PTHR33642">
    <property type="entry name" value="COX1/OXI3 INTRON 1 PROTEIN-RELATED"/>
    <property type="match status" value="1"/>
</dbReference>
<sequence length="500" mass="58848">MKKGAKCSMQSSDIVLYNLSKQAAKEHYQYDRLYRNLYNEDFHSKAYDNICRNKGSAAKEIDDKAGSFGGEKIQSIIASLKDETYQPKTVRNHTIPKKNGRTRPVSIPAVSDQVVQEVCRMILEAIYAPAFSQQFHELGEKRSHHTAFIQVKQSFSGVNWFIKGEIGGFLDNIQYQVLINILRKRIKDEKFIRLLWKLLKAGYLEQWKLQRTYNETTQEGTLSPLLANIYYNEFDTFVEEKLKPSFYMQRLKKDKEKPEEKLRETLLKEYKENTSDPIRESCKRMKYVRFADEFLIGVHGSKEDCEQIKNDAESFLKEHLKLEMQEVKTHIRHSTHSTGFLGYDVFISHNHRAAKKQHSIEERKYHGTVQLEIPTGTIEKVIVTRKMVKDIDAKQWDMLHRPELTGLSDLKIIETYNAELRELYHYYCLAENVSPKMRQLRHVMEYSCLKTLANKYKSSVSQMKVKYKRGKDWGIQYETKHGARIAYFFNDGFKQRQPWK</sequence>
<evidence type="ECO:0000259" key="1">
    <source>
        <dbReference type="PROSITE" id="PS50878"/>
    </source>
</evidence>